<reference evidence="3" key="1">
    <citation type="journal article" date="2023" name="Mol. Phylogenet. Evol.">
        <title>Genome-scale phylogeny and comparative genomics of the fungal order Sordariales.</title>
        <authorList>
            <person name="Hensen N."/>
            <person name="Bonometti L."/>
            <person name="Westerberg I."/>
            <person name="Brannstrom I.O."/>
            <person name="Guillou S."/>
            <person name="Cros-Aarteil S."/>
            <person name="Calhoun S."/>
            <person name="Haridas S."/>
            <person name="Kuo A."/>
            <person name="Mondo S."/>
            <person name="Pangilinan J."/>
            <person name="Riley R."/>
            <person name="LaButti K."/>
            <person name="Andreopoulos B."/>
            <person name="Lipzen A."/>
            <person name="Chen C."/>
            <person name="Yan M."/>
            <person name="Daum C."/>
            <person name="Ng V."/>
            <person name="Clum A."/>
            <person name="Steindorff A."/>
            <person name="Ohm R.A."/>
            <person name="Martin F."/>
            <person name="Silar P."/>
            <person name="Natvig D.O."/>
            <person name="Lalanne C."/>
            <person name="Gautier V."/>
            <person name="Ament-Velasquez S.L."/>
            <person name="Kruys A."/>
            <person name="Hutchinson M.I."/>
            <person name="Powell A.J."/>
            <person name="Barry K."/>
            <person name="Miller A.N."/>
            <person name="Grigoriev I.V."/>
            <person name="Debuchy R."/>
            <person name="Gladieux P."/>
            <person name="Hiltunen Thoren M."/>
            <person name="Johannesson H."/>
        </authorList>
    </citation>
    <scope>NUCLEOTIDE SEQUENCE</scope>
    <source>
        <strain evidence="3">CBS 990.96</strain>
    </source>
</reference>
<reference evidence="3" key="2">
    <citation type="submission" date="2023-05" db="EMBL/GenBank/DDBJ databases">
        <authorList>
            <consortium name="Lawrence Berkeley National Laboratory"/>
            <person name="Steindorff A."/>
            <person name="Hensen N."/>
            <person name="Bonometti L."/>
            <person name="Westerberg I."/>
            <person name="Brannstrom I.O."/>
            <person name="Guillou S."/>
            <person name="Cros-Aarteil S."/>
            <person name="Calhoun S."/>
            <person name="Haridas S."/>
            <person name="Kuo A."/>
            <person name="Mondo S."/>
            <person name="Pangilinan J."/>
            <person name="Riley R."/>
            <person name="Labutti K."/>
            <person name="Andreopoulos B."/>
            <person name="Lipzen A."/>
            <person name="Chen C."/>
            <person name="Yanf M."/>
            <person name="Daum C."/>
            <person name="Ng V."/>
            <person name="Clum A."/>
            <person name="Ohm R."/>
            <person name="Martin F."/>
            <person name="Silar P."/>
            <person name="Natvig D."/>
            <person name="Lalanne C."/>
            <person name="Gautier V."/>
            <person name="Ament-Velasquez S.L."/>
            <person name="Kruys A."/>
            <person name="Hutchinson M.I."/>
            <person name="Powell A.J."/>
            <person name="Barry K."/>
            <person name="Miller A.N."/>
            <person name="Grigoriev I.V."/>
            <person name="Debuchy R."/>
            <person name="Gladieux P."/>
            <person name="Thoren M.H."/>
            <person name="Johannesson H."/>
        </authorList>
    </citation>
    <scope>NUCLEOTIDE SEQUENCE</scope>
    <source>
        <strain evidence="3">CBS 990.96</strain>
    </source>
</reference>
<dbReference type="PANTHER" id="PTHR35392:SF3">
    <property type="entry name" value="ZN(2)-C6 FUNGAL-TYPE DOMAIN-CONTAINING PROTEIN"/>
    <property type="match status" value="1"/>
</dbReference>
<comment type="caution">
    <text evidence="3">The sequence shown here is derived from an EMBL/GenBank/DDBJ whole genome shotgun (WGS) entry which is preliminary data.</text>
</comment>
<accession>A0AAN7BYB5</accession>
<proteinExistence type="predicted"/>
<evidence type="ECO:0000256" key="2">
    <source>
        <dbReference type="SAM" id="MobiDB-lite"/>
    </source>
</evidence>
<dbReference type="Proteomes" id="UP001301958">
    <property type="component" value="Unassembled WGS sequence"/>
</dbReference>
<evidence type="ECO:0000313" key="4">
    <source>
        <dbReference type="Proteomes" id="UP001301958"/>
    </source>
</evidence>
<dbReference type="PANTHER" id="PTHR35392">
    <property type="entry name" value="ZN(II)2CYS6 TRANSCRIPTION FACTOR (EUROFUNG)-RELATED-RELATED"/>
    <property type="match status" value="1"/>
</dbReference>
<keyword evidence="1" id="KW-0539">Nucleus</keyword>
<feature type="compositionally biased region" description="Low complexity" evidence="2">
    <location>
        <begin position="16"/>
        <end position="30"/>
    </location>
</feature>
<dbReference type="EMBL" id="MU865291">
    <property type="protein sequence ID" value="KAK4231805.1"/>
    <property type="molecule type" value="Genomic_DNA"/>
</dbReference>
<name>A0AAN7BYB5_9PEZI</name>
<feature type="region of interest" description="Disordered" evidence="2">
    <location>
        <begin position="1"/>
        <end position="30"/>
    </location>
</feature>
<dbReference type="GO" id="GO:0008270">
    <property type="term" value="F:zinc ion binding"/>
    <property type="evidence" value="ECO:0007669"/>
    <property type="project" value="InterPro"/>
</dbReference>
<dbReference type="GO" id="GO:0000981">
    <property type="term" value="F:DNA-binding transcription factor activity, RNA polymerase II-specific"/>
    <property type="evidence" value="ECO:0007669"/>
    <property type="project" value="InterPro"/>
</dbReference>
<gene>
    <name evidence="3" type="ORF">QBC38DRAFT_204776</name>
</gene>
<sequence length="652" mass="73304">MPANYSAEIGEEKAVPSLHSSPSSSDSCSPSWMTARVVTRWLCGGDTEPTYQPVPQTTSYEHVGSTSVVNAGASSIMPEEPIGSSQPISFACDRGLWGQGELLPNWTPMQPTRVTEVQPPATKEEMLYPDESPSTLASNQGHPVLHTHNYCTGYLPSPPLKSEPASASSSSDSSPFLSQGGFSFVSLSLNQGPLIDIYDVNDEQANQAALLAPTAPAPLRTHTRPPAAKRGPFKDNEQRLKTALTRKMGSCIRCRMQRIRCVLDDHDKDGPCLACRKLLENGTSIYRPSCARLKITDMKLFKPGQVRGFEWTQRWKGSIVDDIGTWESVEIRKIEVTEGYTGGSMKLEVRRFKPQEGDKLDRTWVSARGEKKKVAVPPYAIVNMDAAATDIKRYLRDYRQACFKALLGSQDNLIYKTYALALERAGHSNPFVTLAEKQLLVNTLDLWFSIRLSTKSFEIVGEDLLEMPKDIIDDRSSDQYGKVPIPPVLGAQLDSILIHQILAKYRRTVLEDLSKMVQEKKPSTWLTIYLATFILLHNAALITKHDAGYAKKHGMNRRFARPEEVKEYNVVLHYYHYCNKGIYPFTSECKDYELSSLAELDDHGIEMVHFTRKVAAEQKEHWESLWAEDKYEDESYYLSQLYEAGWKARLMG</sequence>
<organism evidence="3 4">
    <name type="scientific">Podospora fimiseda</name>
    <dbReference type="NCBI Taxonomy" id="252190"/>
    <lineage>
        <taxon>Eukaryota</taxon>
        <taxon>Fungi</taxon>
        <taxon>Dikarya</taxon>
        <taxon>Ascomycota</taxon>
        <taxon>Pezizomycotina</taxon>
        <taxon>Sordariomycetes</taxon>
        <taxon>Sordariomycetidae</taxon>
        <taxon>Sordariales</taxon>
        <taxon>Podosporaceae</taxon>
        <taxon>Podospora</taxon>
    </lineage>
</organism>
<dbReference type="AlphaFoldDB" id="A0AAN7BYB5"/>
<dbReference type="CDD" id="cd00067">
    <property type="entry name" value="GAL4"/>
    <property type="match status" value="1"/>
</dbReference>
<dbReference type="InterPro" id="IPR052973">
    <property type="entry name" value="Fungal_sec-metab_reg_TF"/>
</dbReference>
<evidence type="ECO:0008006" key="5">
    <source>
        <dbReference type="Google" id="ProtNLM"/>
    </source>
</evidence>
<evidence type="ECO:0000313" key="3">
    <source>
        <dbReference type="EMBL" id="KAK4231805.1"/>
    </source>
</evidence>
<evidence type="ECO:0000256" key="1">
    <source>
        <dbReference type="ARBA" id="ARBA00023242"/>
    </source>
</evidence>
<dbReference type="InterPro" id="IPR001138">
    <property type="entry name" value="Zn2Cys6_DnaBD"/>
</dbReference>
<protein>
    <recommendedName>
        <fullName evidence="5">Zn(2)-C6 fungal-type domain-containing protein</fullName>
    </recommendedName>
</protein>
<keyword evidence="4" id="KW-1185">Reference proteome</keyword>